<keyword evidence="7" id="KW-1185">Reference proteome</keyword>
<evidence type="ECO:0000256" key="3">
    <source>
        <dbReference type="PROSITE-ProRule" id="PRU10038"/>
    </source>
</evidence>
<proteinExistence type="inferred from homology"/>
<dbReference type="Gene3D" id="3.40.50.1820">
    <property type="entry name" value="alpha/beta hydrolase"/>
    <property type="match status" value="1"/>
</dbReference>
<dbReference type="GO" id="GO:0016787">
    <property type="term" value="F:hydrolase activity"/>
    <property type="evidence" value="ECO:0007669"/>
    <property type="project" value="UniProtKB-KW"/>
</dbReference>
<evidence type="ECO:0000256" key="1">
    <source>
        <dbReference type="ARBA" id="ARBA00010515"/>
    </source>
</evidence>
<comment type="similarity">
    <text evidence="1">Belongs to the 'GDXG' lipolytic enzyme family.</text>
</comment>
<evidence type="ECO:0000256" key="4">
    <source>
        <dbReference type="SAM" id="Phobius"/>
    </source>
</evidence>
<keyword evidence="4" id="KW-0812">Transmembrane</keyword>
<dbReference type="InterPro" id="IPR050300">
    <property type="entry name" value="GDXG_lipolytic_enzyme"/>
</dbReference>
<dbReference type="InterPro" id="IPR013094">
    <property type="entry name" value="AB_hydrolase_3"/>
</dbReference>
<evidence type="ECO:0000259" key="5">
    <source>
        <dbReference type="Pfam" id="PF07859"/>
    </source>
</evidence>
<dbReference type="Pfam" id="PF07859">
    <property type="entry name" value="Abhydrolase_3"/>
    <property type="match status" value="1"/>
</dbReference>
<organism evidence="6 7">
    <name type="scientific">Syncephalis pseudoplumigaleata</name>
    <dbReference type="NCBI Taxonomy" id="1712513"/>
    <lineage>
        <taxon>Eukaryota</taxon>
        <taxon>Fungi</taxon>
        <taxon>Fungi incertae sedis</taxon>
        <taxon>Zoopagomycota</taxon>
        <taxon>Zoopagomycotina</taxon>
        <taxon>Zoopagomycetes</taxon>
        <taxon>Zoopagales</taxon>
        <taxon>Piptocephalidaceae</taxon>
        <taxon>Syncephalis</taxon>
    </lineage>
</organism>
<feature type="domain" description="Alpha/beta hydrolase fold-3" evidence="5">
    <location>
        <begin position="112"/>
        <end position="254"/>
    </location>
</feature>
<name>A0A4P9Z213_9FUNG</name>
<evidence type="ECO:0000256" key="2">
    <source>
        <dbReference type="ARBA" id="ARBA00022801"/>
    </source>
</evidence>
<dbReference type="PANTHER" id="PTHR48081:SF8">
    <property type="entry name" value="ALPHA_BETA HYDROLASE FOLD-3 DOMAIN-CONTAINING PROTEIN-RELATED"/>
    <property type="match status" value="1"/>
</dbReference>
<evidence type="ECO:0000313" key="6">
    <source>
        <dbReference type="EMBL" id="RKP25480.1"/>
    </source>
</evidence>
<feature type="active site" evidence="3">
    <location>
        <position position="192"/>
    </location>
</feature>
<feature type="transmembrane region" description="Helical" evidence="4">
    <location>
        <begin position="12"/>
        <end position="34"/>
    </location>
</feature>
<dbReference type="PANTHER" id="PTHR48081">
    <property type="entry name" value="AB HYDROLASE SUPERFAMILY PROTEIN C4A8.06C"/>
    <property type="match status" value="1"/>
</dbReference>
<sequence length="401" mass="43292">MEIAQLLADVVYFTGFIVHATFLLLGVPVIHATFGPPVNGWSLAQHLMIRWIRAGNTSLKIHQQRLMVRLGGWLRSRGLLVAHDTELPAFWLGDTPRTIRSRLARGEVDLLIVYIHGGGFCCGSPLLQTQSVNTWRTQLEQQGIRVAVALLEYELAPEVLYPQPIHRICQTIRELRAIPGVNRAKMVLAGDSAGGNLAISTVQHLQPTEQPNALVLISPWVRLYPSSDAICRNISTDIITPRNLLTWANTYMGVACYTAPNTIEVVRPAIAPPASLGATLPNEATALLASSAGMEPTGVSDIDTCSAVAAVSTAMASQQALVPTCIPPSLIVVGSRELFVEDVVAYACMLEEAGTHVSILVEPGAVHNYAVEPTLAGSDAYQRAVGNITDYMRKVVHNKCG</sequence>
<keyword evidence="4" id="KW-0472">Membrane</keyword>
<dbReference type="PROSITE" id="PS01174">
    <property type="entry name" value="LIPASE_GDXG_SER"/>
    <property type="match status" value="1"/>
</dbReference>
<protein>
    <submittedName>
        <fullName evidence="6">Alpha/Beta hydrolase protein</fullName>
    </submittedName>
</protein>
<dbReference type="InterPro" id="IPR033140">
    <property type="entry name" value="Lipase_GDXG_put_SER_AS"/>
</dbReference>
<dbReference type="Proteomes" id="UP000278143">
    <property type="component" value="Unassembled WGS sequence"/>
</dbReference>
<gene>
    <name evidence="6" type="ORF">SYNPS1DRAFT_22565</name>
</gene>
<dbReference type="InterPro" id="IPR029058">
    <property type="entry name" value="AB_hydrolase_fold"/>
</dbReference>
<dbReference type="SUPFAM" id="SSF53474">
    <property type="entry name" value="alpha/beta-Hydrolases"/>
    <property type="match status" value="1"/>
</dbReference>
<dbReference type="EMBL" id="KZ989733">
    <property type="protein sequence ID" value="RKP25480.1"/>
    <property type="molecule type" value="Genomic_DNA"/>
</dbReference>
<keyword evidence="2 6" id="KW-0378">Hydrolase</keyword>
<evidence type="ECO:0000313" key="7">
    <source>
        <dbReference type="Proteomes" id="UP000278143"/>
    </source>
</evidence>
<dbReference type="OrthoDB" id="408631at2759"/>
<accession>A0A4P9Z213</accession>
<keyword evidence="4" id="KW-1133">Transmembrane helix</keyword>
<reference evidence="7" key="1">
    <citation type="journal article" date="2018" name="Nat. Microbiol.">
        <title>Leveraging single-cell genomics to expand the fungal tree of life.</title>
        <authorList>
            <person name="Ahrendt S.R."/>
            <person name="Quandt C.A."/>
            <person name="Ciobanu D."/>
            <person name="Clum A."/>
            <person name="Salamov A."/>
            <person name="Andreopoulos B."/>
            <person name="Cheng J.F."/>
            <person name="Woyke T."/>
            <person name="Pelin A."/>
            <person name="Henrissat B."/>
            <person name="Reynolds N.K."/>
            <person name="Benny G.L."/>
            <person name="Smith M.E."/>
            <person name="James T.Y."/>
            <person name="Grigoriev I.V."/>
        </authorList>
    </citation>
    <scope>NUCLEOTIDE SEQUENCE [LARGE SCALE GENOMIC DNA]</scope>
    <source>
        <strain evidence="7">Benny S71-1</strain>
    </source>
</reference>
<dbReference type="AlphaFoldDB" id="A0A4P9Z213"/>